<keyword evidence="1" id="KW-0479">Metal-binding</keyword>
<feature type="compositionally biased region" description="Polar residues" evidence="6">
    <location>
        <begin position="1215"/>
        <end position="1226"/>
    </location>
</feature>
<feature type="region of interest" description="Disordered" evidence="6">
    <location>
        <begin position="953"/>
        <end position="977"/>
    </location>
</feature>
<accession>A0A9D4EBC2</accession>
<reference evidence="8" key="2">
    <citation type="submission" date="2020-11" db="EMBL/GenBank/DDBJ databases">
        <authorList>
            <person name="McCartney M.A."/>
            <person name="Auch B."/>
            <person name="Kono T."/>
            <person name="Mallez S."/>
            <person name="Becker A."/>
            <person name="Gohl D.M."/>
            <person name="Silverstein K.A.T."/>
            <person name="Koren S."/>
            <person name="Bechman K.B."/>
            <person name="Herman A."/>
            <person name="Abrahante J.E."/>
            <person name="Garbe J."/>
        </authorList>
    </citation>
    <scope>NUCLEOTIDE SEQUENCE</scope>
    <source>
        <strain evidence="8">Duluth1</strain>
        <tissue evidence="8">Whole animal</tissue>
    </source>
</reference>
<proteinExistence type="predicted"/>
<evidence type="ECO:0000256" key="4">
    <source>
        <dbReference type="ARBA" id="ARBA00022833"/>
    </source>
</evidence>
<dbReference type="PANTHER" id="PTHR24379:SF121">
    <property type="entry name" value="C2H2-TYPE DOMAIN-CONTAINING PROTEIN"/>
    <property type="match status" value="1"/>
</dbReference>
<dbReference type="PROSITE" id="PS00028">
    <property type="entry name" value="ZINC_FINGER_C2H2_1"/>
    <property type="match status" value="13"/>
</dbReference>
<dbReference type="InterPro" id="IPR036236">
    <property type="entry name" value="Znf_C2H2_sf"/>
</dbReference>
<keyword evidence="4" id="KW-0862">Zinc</keyword>
<keyword evidence="3 5" id="KW-0863">Zinc-finger</keyword>
<feature type="compositionally biased region" description="Basic and acidic residues" evidence="6">
    <location>
        <begin position="1166"/>
        <end position="1209"/>
    </location>
</feature>
<dbReference type="SMART" id="SM00355">
    <property type="entry name" value="ZnF_C2H2"/>
    <property type="match status" value="14"/>
</dbReference>
<keyword evidence="9" id="KW-1185">Reference proteome</keyword>
<feature type="domain" description="C2H2-type" evidence="7">
    <location>
        <begin position="420"/>
        <end position="448"/>
    </location>
</feature>
<dbReference type="Pfam" id="PF00096">
    <property type="entry name" value="zf-C2H2"/>
    <property type="match status" value="6"/>
</dbReference>
<keyword evidence="2" id="KW-0677">Repeat</keyword>
<dbReference type="InterPro" id="IPR013087">
    <property type="entry name" value="Znf_C2H2_type"/>
</dbReference>
<feature type="domain" description="C2H2-type" evidence="7">
    <location>
        <begin position="107"/>
        <end position="135"/>
    </location>
</feature>
<feature type="compositionally biased region" description="Basic and acidic residues" evidence="6">
    <location>
        <begin position="730"/>
        <end position="739"/>
    </location>
</feature>
<dbReference type="Gene3D" id="3.30.160.60">
    <property type="entry name" value="Classic Zinc Finger"/>
    <property type="match status" value="8"/>
</dbReference>
<feature type="domain" description="C2H2-type" evidence="7">
    <location>
        <begin position="355"/>
        <end position="383"/>
    </location>
</feature>
<feature type="domain" description="C2H2-type" evidence="7">
    <location>
        <begin position="451"/>
        <end position="473"/>
    </location>
</feature>
<feature type="region of interest" description="Disordered" evidence="6">
    <location>
        <begin position="1139"/>
        <end position="1158"/>
    </location>
</feature>
<dbReference type="Proteomes" id="UP000828390">
    <property type="component" value="Unassembled WGS sequence"/>
</dbReference>
<feature type="domain" description="C2H2-type" evidence="7">
    <location>
        <begin position="477"/>
        <end position="505"/>
    </location>
</feature>
<protein>
    <recommendedName>
        <fullName evidence="7">C2H2-type domain-containing protein</fullName>
    </recommendedName>
</protein>
<feature type="domain" description="C2H2-type" evidence="7">
    <location>
        <begin position="253"/>
        <end position="281"/>
    </location>
</feature>
<feature type="domain" description="C2H2-type" evidence="7">
    <location>
        <begin position="746"/>
        <end position="774"/>
    </location>
</feature>
<gene>
    <name evidence="8" type="ORF">DPMN_176463</name>
</gene>
<feature type="compositionally biased region" description="Polar residues" evidence="6">
    <location>
        <begin position="171"/>
        <end position="180"/>
    </location>
</feature>
<feature type="region of interest" description="Disordered" evidence="6">
    <location>
        <begin position="159"/>
        <end position="184"/>
    </location>
</feature>
<dbReference type="GO" id="GO:0008270">
    <property type="term" value="F:zinc ion binding"/>
    <property type="evidence" value="ECO:0007669"/>
    <property type="project" value="UniProtKB-KW"/>
</dbReference>
<evidence type="ECO:0000313" key="9">
    <source>
        <dbReference type="Proteomes" id="UP000828390"/>
    </source>
</evidence>
<evidence type="ECO:0000256" key="5">
    <source>
        <dbReference type="PROSITE-ProRule" id="PRU00042"/>
    </source>
</evidence>
<feature type="region of interest" description="Disordered" evidence="6">
    <location>
        <begin position="1166"/>
        <end position="1241"/>
    </location>
</feature>
<feature type="region of interest" description="Disordered" evidence="6">
    <location>
        <begin position="648"/>
        <end position="672"/>
    </location>
</feature>
<feature type="domain" description="C2H2-type" evidence="7">
    <location>
        <begin position="550"/>
        <end position="574"/>
    </location>
</feature>
<comment type="caution">
    <text evidence="8">The sequence shown here is derived from an EMBL/GenBank/DDBJ whole genome shotgun (WGS) entry which is preliminary data.</text>
</comment>
<feature type="compositionally biased region" description="Acidic residues" evidence="6">
    <location>
        <begin position="955"/>
        <end position="965"/>
    </location>
</feature>
<name>A0A9D4EBC2_DREPO</name>
<evidence type="ECO:0000313" key="8">
    <source>
        <dbReference type="EMBL" id="KAH3775067.1"/>
    </source>
</evidence>
<dbReference type="SUPFAM" id="SSF57667">
    <property type="entry name" value="beta-beta-alpha zinc fingers"/>
    <property type="match status" value="5"/>
</dbReference>
<feature type="domain" description="C2H2-type" evidence="7">
    <location>
        <begin position="305"/>
        <end position="333"/>
    </location>
</feature>
<feature type="region of interest" description="Disordered" evidence="6">
    <location>
        <begin position="217"/>
        <end position="236"/>
    </location>
</feature>
<dbReference type="PROSITE" id="PS50157">
    <property type="entry name" value="ZINC_FINGER_C2H2_2"/>
    <property type="match status" value="11"/>
</dbReference>
<dbReference type="EMBL" id="JAIWYP010000009">
    <property type="protein sequence ID" value="KAH3775067.1"/>
    <property type="molecule type" value="Genomic_DNA"/>
</dbReference>
<evidence type="ECO:0000256" key="1">
    <source>
        <dbReference type="ARBA" id="ARBA00022723"/>
    </source>
</evidence>
<feature type="domain" description="C2H2-type" evidence="7">
    <location>
        <begin position="508"/>
        <end position="535"/>
    </location>
</feature>
<evidence type="ECO:0000259" key="7">
    <source>
        <dbReference type="PROSITE" id="PS50157"/>
    </source>
</evidence>
<evidence type="ECO:0000256" key="6">
    <source>
        <dbReference type="SAM" id="MobiDB-lite"/>
    </source>
</evidence>
<evidence type="ECO:0000256" key="3">
    <source>
        <dbReference type="ARBA" id="ARBA00022771"/>
    </source>
</evidence>
<evidence type="ECO:0000256" key="2">
    <source>
        <dbReference type="ARBA" id="ARBA00022737"/>
    </source>
</evidence>
<feature type="domain" description="C2H2-type" evidence="7">
    <location>
        <begin position="60"/>
        <end position="88"/>
    </location>
</feature>
<dbReference type="PANTHER" id="PTHR24379">
    <property type="entry name" value="KRAB AND ZINC FINGER DOMAIN-CONTAINING"/>
    <property type="match status" value="1"/>
</dbReference>
<feature type="region of interest" description="Disordered" evidence="6">
    <location>
        <begin position="709"/>
        <end position="743"/>
    </location>
</feature>
<dbReference type="Pfam" id="PF13912">
    <property type="entry name" value="zf-C2H2_6"/>
    <property type="match status" value="1"/>
</dbReference>
<feature type="compositionally biased region" description="Polar residues" evidence="6">
    <location>
        <begin position="712"/>
        <end position="724"/>
    </location>
</feature>
<reference evidence="8" key="1">
    <citation type="journal article" date="2019" name="bioRxiv">
        <title>The Genome of the Zebra Mussel, Dreissena polymorpha: A Resource for Invasive Species Research.</title>
        <authorList>
            <person name="McCartney M.A."/>
            <person name="Auch B."/>
            <person name="Kono T."/>
            <person name="Mallez S."/>
            <person name="Zhang Y."/>
            <person name="Obille A."/>
            <person name="Becker A."/>
            <person name="Abrahante J.E."/>
            <person name="Garbe J."/>
            <person name="Badalamenti J.P."/>
            <person name="Herman A."/>
            <person name="Mangelson H."/>
            <person name="Liachko I."/>
            <person name="Sullivan S."/>
            <person name="Sone E.D."/>
            <person name="Koren S."/>
            <person name="Silverstein K.A.T."/>
            <person name="Beckman K.B."/>
            <person name="Gohl D.M."/>
        </authorList>
    </citation>
    <scope>NUCLEOTIDE SEQUENCE</scope>
    <source>
        <strain evidence="8">Duluth1</strain>
        <tissue evidence="8">Whole animal</tissue>
    </source>
</reference>
<sequence>MMKGTETPLSDNSISVQADLDNTVDTDQSTDITAFLGRNFNLGKTVKETCNIESVKKKVHRCKECGEAFSREAALKKHLLEHETGEENDMFKQEMDADETDLQMANYACAECKNTYSTSLGLIHHNRIKHAGANEQELLAHIQGTDRLRKIAEDSAIVKTPVKSKKRKRSLQGSSNSQEQACKREKLDEKGLKMYECLYCPSSFKTFQAAMNHEKDSHPYKSANKPEIGCPTTPQYSKTGRLITKSRKLIERFNCPHCPKSFDLEKSLNSHITVQHFVKEEKDNALKSPTKQVQSKQGNVKLDGYKCQKCDKVFEQIINLRRHQMMKHKEKWDDTDVKLEAAESEIPTASGSMIYDCDVCKEKFSVLSAVQQHMKAVHDENDTPIVKSEMKSNKKRKLKATHLKTEGNGGGCGEDSGQIHRCAECYKSFKWKKNLSSHMRSFHSEANTKTKTCGICNKVFPNEHSIEEHMKTHDTTFDCAHCSKHFTSELSLKSHETQMHKNVRESLLVCNICTEKFTSKAKLLQHMLTHTSLMGKSTPDKPEPEKELRFSCKKCGKKFLNPWQIRLHNAKVHSMAAFSKVSKVRTIGNVKTRRQSADSISSVETRSKIKKAVLASKIKKAVAASKTTLLKKRKSTLTDVKIRKTGLPPKLSPKLSTAKTLPKSLGPPKLRLGPASYKAKFGASKQSPKPAASATLKMKLGPASYKAKFEASKQSPKPTASATLTPKIAKSAESKKDEPAASIPPVTCNICQKEFKKRRYLNKHMKNVHKVNKELNSMNVHKGNKELKSMKRVKCLYCRECHQMFWTMEQFEVHVKTQHPDRAALELDKQVMQRLVKTEMASPNRAGSLSALEDDDSGVPVQYKCEFCNTIMWTKQSFEDHIIKYHPDHVDEYGINEDVLTESKPQIELVDDRHDPTNFLNIELYNDITCDKLSTQPVVKIKKMTDTLTKSSVDVDPDVNDENLEEPYYSESKCPQINDGNEQHMETEEVLDVDINKSNEDKNENINDKMQGDVDEIQKRAMESESVDYLDYVRDKDNVDKSLASIGDKDDDTEGQTIEEVDHEKKFKEIQATGSASLGRNVSYMVTEQHKPVADVTTNLHSTLLEQAYREPSNETEQHTPVVDSTTDLHNTSFEQACKAPSYETEQHTPVEDSTTDLRSTSLEQAFRKPSNETEQHTPVEDSTTDLHRTSLEQAYREPSNETEQHTSVEDSTTDLHSTSLEQAFSQPERGGLLQNTDSNELVPNKENYKYVQNMESNGYFFVEGSSSEGMFNVTSPSRNNVEGYTSTEEYIEQLKPSLESAASSNDIQSSPENIVMKNEDHLDLAENTSFSDQANDVSEIQLVNYKKMSSVTESIQRAEQAEPGQASTTDQLEEYVKYNNIAQQPDAISADNITKTQSFEESVEETVSSTHDWNTEEYLSNIKEVGYSTYASEDLGTNETAFAMQQVVSYADQDIVGNHVQFTSKTDAILGSEPMETE</sequence>
<organism evidence="8 9">
    <name type="scientific">Dreissena polymorpha</name>
    <name type="common">Zebra mussel</name>
    <name type="synonym">Mytilus polymorpha</name>
    <dbReference type="NCBI Taxonomy" id="45954"/>
    <lineage>
        <taxon>Eukaryota</taxon>
        <taxon>Metazoa</taxon>
        <taxon>Spiralia</taxon>
        <taxon>Lophotrochozoa</taxon>
        <taxon>Mollusca</taxon>
        <taxon>Bivalvia</taxon>
        <taxon>Autobranchia</taxon>
        <taxon>Heteroconchia</taxon>
        <taxon>Euheterodonta</taxon>
        <taxon>Imparidentia</taxon>
        <taxon>Neoheterodontei</taxon>
        <taxon>Myida</taxon>
        <taxon>Dreissenoidea</taxon>
        <taxon>Dreissenidae</taxon>
        <taxon>Dreissena</taxon>
    </lineage>
</organism>